<dbReference type="EMBL" id="FZPD01000005">
    <property type="protein sequence ID" value="SNT29877.1"/>
    <property type="molecule type" value="Genomic_DNA"/>
</dbReference>
<keyword evidence="1" id="KW-0694">RNA-binding</keyword>
<dbReference type="SUPFAM" id="SSF55174">
    <property type="entry name" value="Alpha-L RNA-binding motif"/>
    <property type="match status" value="1"/>
</dbReference>
<reference evidence="2 3" key="1">
    <citation type="submission" date="2017-06" db="EMBL/GenBank/DDBJ databases">
        <authorList>
            <person name="Kim H.J."/>
            <person name="Triplett B.A."/>
        </authorList>
    </citation>
    <scope>NUCLEOTIDE SEQUENCE [LARGE SCALE GENOMIC DNA]</scope>
    <source>
        <strain evidence="2 3">DSM 19307</strain>
    </source>
</reference>
<keyword evidence="3" id="KW-1185">Reference proteome</keyword>
<dbReference type="Pfam" id="PF13275">
    <property type="entry name" value="S4_2"/>
    <property type="match status" value="1"/>
</dbReference>
<dbReference type="OrthoDB" id="9811532at2"/>
<gene>
    <name evidence="2" type="ORF">SAMN05421640_3275</name>
</gene>
<organism evidence="2 3">
    <name type="scientific">Ekhidna lutea</name>
    <dbReference type="NCBI Taxonomy" id="447679"/>
    <lineage>
        <taxon>Bacteria</taxon>
        <taxon>Pseudomonadati</taxon>
        <taxon>Bacteroidota</taxon>
        <taxon>Cytophagia</taxon>
        <taxon>Cytophagales</taxon>
        <taxon>Reichenbachiellaceae</taxon>
        <taxon>Ekhidna</taxon>
    </lineage>
</organism>
<dbReference type="CDD" id="cd00165">
    <property type="entry name" value="S4"/>
    <property type="match status" value="1"/>
</dbReference>
<dbReference type="RefSeq" id="WP_089357938.1">
    <property type="nucleotide sequence ID" value="NZ_FZPD01000005.1"/>
</dbReference>
<proteinExistence type="predicted"/>
<evidence type="ECO:0000313" key="2">
    <source>
        <dbReference type="EMBL" id="SNT29877.1"/>
    </source>
</evidence>
<dbReference type="PROSITE" id="PS50889">
    <property type="entry name" value="S4"/>
    <property type="match status" value="1"/>
</dbReference>
<dbReference type="GO" id="GO:0003723">
    <property type="term" value="F:RNA binding"/>
    <property type="evidence" value="ECO:0007669"/>
    <property type="project" value="UniProtKB-KW"/>
</dbReference>
<protein>
    <submittedName>
        <fullName evidence="2">Ribosome-associated protein</fullName>
    </submittedName>
</protein>
<evidence type="ECO:0000256" key="1">
    <source>
        <dbReference type="PROSITE-ProRule" id="PRU00182"/>
    </source>
</evidence>
<dbReference type="AlphaFoldDB" id="A0A239LGU2"/>
<dbReference type="Proteomes" id="UP000198393">
    <property type="component" value="Unassembled WGS sequence"/>
</dbReference>
<accession>A0A239LGU2</accession>
<dbReference type="InterPro" id="IPR036986">
    <property type="entry name" value="S4_RNA-bd_sf"/>
</dbReference>
<dbReference type="Gene3D" id="3.10.290.10">
    <property type="entry name" value="RNA-binding S4 domain"/>
    <property type="match status" value="1"/>
</dbReference>
<evidence type="ECO:0000313" key="3">
    <source>
        <dbReference type="Proteomes" id="UP000198393"/>
    </source>
</evidence>
<sequence length="69" mass="7771">MQTFELEGHDFIELNKLLKIMQLVGSGGEAKQFIDEGLVQVNGQVEKQRRKKLRKGDKVLFEGGEVVIA</sequence>
<name>A0A239LGU2_EKHLU</name>